<organism evidence="10 11">
    <name type="scientific">Thalassobacillus devorans</name>
    <dbReference type="NCBI Taxonomy" id="279813"/>
    <lineage>
        <taxon>Bacteria</taxon>
        <taxon>Bacillati</taxon>
        <taxon>Bacillota</taxon>
        <taxon>Bacilli</taxon>
        <taxon>Bacillales</taxon>
        <taxon>Bacillaceae</taxon>
        <taxon>Thalassobacillus</taxon>
    </lineage>
</organism>
<evidence type="ECO:0000259" key="8">
    <source>
        <dbReference type="PROSITE" id="PS50968"/>
    </source>
</evidence>
<keyword evidence="11" id="KW-1185">Reference proteome</keyword>
<dbReference type="Pfam" id="PF00198">
    <property type="entry name" value="2-oxoacid_dh"/>
    <property type="match status" value="1"/>
</dbReference>
<evidence type="ECO:0000256" key="7">
    <source>
        <dbReference type="SAM" id="MobiDB-lite"/>
    </source>
</evidence>
<protein>
    <recommendedName>
        <fullName evidence="6">Dihydrolipoamide acetyltransferase component of pyruvate dehydrogenase complex</fullName>
        <ecNumber evidence="6">2.3.1.-</ecNumber>
    </recommendedName>
</protein>
<evidence type="ECO:0000313" key="11">
    <source>
        <dbReference type="Proteomes" id="UP000619534"/>
    </source>
</evidence>
<dbReference type="SUPFAM" id="SSF47005">
    <property type="entry name" value="Peripheral subunit-binding domain of 2-oxo acid dehydrogenase complex"/>
    <property type="match status" value="1"/>
</dbReference>
<comment type="caution">
    <text evidence="10">The sequence shown here is derived from an EMBL/GenBank/DDBJ whole genome shotgun (WGS) entry which is preliminary data.</text>
</comment>
<dbReference type="Proteomes" id="UP000619534">
    <property type="component" value="Unassembled WGS sequence"/>
</dbReference>
<comment type="similarity">
    <text evidence="2 6">Belongs to the 2-oxoacid dehydrogenase family.</text>
</comment>
<dbReference type="CDD" id="cd06849">
    <property type="entry name" value="lipoyl_domain"/>
    <property type="match status" value="1"/>
</dbReference>
<dbReference type="Pfam" id="PF02817">
    <property type="entry name" value="E3_binding"/>
    <property type="match status" value="1"/>
</dbReference>
<feature type="compositionally biased region" description="Basic and acidic residues" evidence="7">
    <location>
        <begin position="113"/>
        <end position="123"/>
    </location>
</feature>
<dbReference type="RefSeq" id="WP_062439379.1">
    <property type="nucleotide sequence ID" value="NZ_BMCJ01000008.1"/>
</dbReference>
<dbReference type="PANTHER" id="PTHR43178:SF5">
    <property type="entry name" value="LIPOAMIDE ACYLTRANSFERASE COMPONENT OF BRANCHED-CHAIN ALPHA-KETO ACID DEHYDROGENASE COMPLEX, MITOCHONDRIAL"/>
    <property type="match status" value="1"/>
</dbReference>
<dbReference type="SUPFAM" id="SSF52777">
    <property type="entry name" value="CoA-dependent acyltransferases"/>
    <property type="match status" value="1"/>
</dbReference>
<sequence>MAEKVVMPKFGMSMQEGTIAEWLKKENEPVKKGEPLVTISSEKITNELEAPANGVILKIMAKEDETLKVGNTLAYIGEAGENIDTSSNEEDKPSTSSKETSAASEVAATAVMTEEKRAPDTGKRIKISPAAKKMAKSNGIPMEELVGTGPQGRITKQDVQNYLDQNSADEAEKESLAAAPDSSHEQPSQDHANSKVAPAKGMRKVIADRMHQSLKESAQLTLMKKADITELQEIQKQAKQEFQKTDADISLTLTAFIARAAVMALGKHKSANSAYINDEIHTYETINLGMATSLDDGLVVPVVFQAENKTILELAENIYSLSKKARENRLSSDEMKGSTFTITNLGASGIEYFTPILNPPEAGILGVGTYQKSVVFQGGELAERTLLPLSLTFDHRALDGDPASSFLNEIVYYLEHPYQMLL</sequence>
<dbReference type="InterPro" id="IPR036625">
    <property type="entry name" value="E3-bd_dom_sf"/>
</dbReference>
<evidence type="ECO:0000256" key="5">
    <source>
        <dbReference type="ARBA" id="ARBA00023315"/>
    </source>
</evidence>
<dbReference type="PROSITE" id="PS51826">
    <property type="entry name" value="PSBD"/>
    <property type="match status" value="1"/>
</dbReference>
<dbReference type="Pfam" id="PF00364">
    <property type="entry name" value="Biotin_lipoyl"/>
    <property type="match status" value="1"/>
</dbReference>
<dbReference type="EMBL" id="BMCJ01000008">
    <property type="protein sequence ID" value="GGD01840.1"/>
    <property type="molecule type" value="Genomic_DNA"/>
</dbReference>
<gene>
    <name evidence="10" type="ORF">GCM10007216_35730</name>
</gene>
<evidence type="ECO:0000256" key="6">
    <source>
        <dbReference type="RuleBase" id="RU003423"/>
    </source>
</evidence>
<keyword evidence="3 6" id="KW-0808">Transferase</keyword>
<feature type="compositionally biased region" description="Low complexity" evidence="7">
    <location>
        <begin position="94"/>
        <end position="112"/>
    </location>
</feature>
<reference evidence="11" key="1">
    <citation type="journal article" date="2019" name="Int. J. Syst. Evol. Microbiol.">
        <title>The Global Catalogue of Microorganisms (GCM) 10K type strain sequencing project: providing services to taxonomists for standard genome sequencing and annotation.</title>
        <authorList>
            <consortium name="The Broad Institute Genomics Platform"/>
            <consortium name="The Broad Institute Genome Sequencing Center for Infectious Disease"/>
            <person name="Wu L."/>
            <person name="Ma J."/>
        </authorList>
    </citation>
    <scope>NUCLEOTIDE SEQUENCE [LARGE SCALE GENOMIC DNA]</scope>
    <source>
        <strain evidence="11">CCM 7282</strain>
    </source>
</reference>
<dbReference type="PROSITE" id="PS00189">
    <property type="entry name" value="LIPOYL"/>
    <property type="match status" value="1"/>
</dbReference>
<dbReference type="InterPro" id="IPR003016">
    <property type="entry name" value="2-oxoA_DH_lipoyl-BS"/>
</dbReference>
<dbReference type="InterPro" id="IPR011053">
    <property type="entry name" value="Single_hybrid_motif"/>
</dbReference>
<comment type="cofactor">
    <cofactor evidence="1 6">
        <name>(R)-lipoate</name>
        <dbReference type="ChEBI" id="CHEBI:83088"/>
    </cofactor>
</comment>
<feature type="region of interest" description="Disordered" evidence="7">
    <location>
        <begin position="80"/>
        <end position="154"/>
    </location>
</feature>
<dbReference type="Gene3D" id="4.10.320.10">
    <property type="entry name" value="E3-binding domain"/>
    <property type="match status" value="1"/>
</dbReference>
<evidence type="ECO:0000256" key="3">
    <source>
        <dbReference type="ARBA" id="ARBA00022679"/>
    </source>
</evidence>
<name>A0ABQ1PR36_9BACI</name>
<dbReference type="SUPFAM" id="SSF51230">
    <property type="entry name" value="Single hybrid motif"/>
    <property type="match status" value="1"/>
</dbReference>
<feature type="region of interest" description="Disordered" evidence="7">
    <location>
        <begin position="169"/>
        <end position="198"/>
    </location>
</feature>
<feature type="domain" description="Peripheral subunit-binding (PSBD)" evidence="9">
    <location>
        <begin position="126"/>
        <end position="163"/>
    </location>
</feature>
<proteinExistence type="inferred from homology"/>
<evidence type="ECO:0000256" key="2">
    <source>
        <dbReference type="ARBA" id="ARBA00007317"/>
    </source>
</evidence>
<dbReference type="EC" id="2.3.1.-" evidence="6"/>
<keyword evidence="4 6" id="KW-0450">Lipoyl</keyword>
<evidence type="ECO:0000259" key="9">
    <source>
        <dbReference type="PROSITE" id="PS51826"/>
    </source>
</evidence>
<evidence type="ECO:0000256" key="4">
    <source>
        <dbReference type="ARBA" id="ARBA00022823"/>
    </source>
</evidence>
<dbReference type="InterPro" id="IPR001078">
    <property type="entry name" value="2-oxoacid_DH_actylTfrase"/>
</dbReference>
<dbReference type="InterPro" id="IPR050743">
    <property type="entry name" value="2-oxoacid_DH_E2_comp"/>
</dbReference>
<feature type="domain" description="Lipoyl-binding" evidence="8">
    <location>
        <begin position="2"/>
        <end position="77"/>
    </location>
</feature>
<dbReference type="PANTHER" id="PTHR43178">
    <property type="entry name" value="DIHYDROLIPOAMIDE ACETYLTRANSFERASE COMPONENT OF PYRUVATE DEHYDROGENASE COMPLEX"/>
    <property type="match status" value="1"/>
</dbReference>
<dbReference type="InterPro" id="IPR000089">
    <property type="entry name" value="Biotin_lipoyl"/>
</dbReference>
<evidence type="ECO:0000313" key="10">
    <source>
        <dbReference type="EMBL" id="GGD01840.1"/>
    </source>
</evidence>
<dbReference type="Gene3D" id="2.40.50.100">
    <property type="match status" value="1"/>
</dbReference>
<dbReference type="InterPro" id="IPR004167">
    <property type="entry name" value="PSBD"/>
</dbReference>
<keyword evidence="5 6" id="KW-0012">Acyltransferase</keyword>
<keyword evidence="10" id="KW-0670">Pyruvate</keyword>
<dbReference type="InterPro" id="IPR023213">
    <property type="entry name" value="CAT-like_dom_sf"/>
</dbReference>
<evidence type="ECO:0000256" key="1">
    <source>
        <dbReference type="ARBA" id="ARBA00001938"/>
    </source>
</evidence>
<dbReference type="Gene3D" id="3.30.559.10">
    <property type="entry name" value="Chloramphenicol acetyltransferase-like domain"/>
    <property type="match status" value="1"/>
</dbReference>
<dbReference type="PROSITE" id="PS50968">
    <property type="entry name" value="BIOTINYL_LIPOYL"/>
    <property type="match status" value="1"/>
</dbReference>
<accession>A0ABQ1PR36</accession>